<evidence type="ECO:0000313" key="1">
    <source>
        <dbReference type="Proteomes" id="UP000887579"/>
    </source>
</evidence>
<dbReference type="Proteomes" id="UP000887579">
    <property type="component" value="Unplaced"/>
</dbReference>
<name>A0AC34FE06_9BILA</name>
<organism evidence="1 2">
    <name type="scientific">Panagrolaimus sp. ES5</name>
    <dbReference type="NCBI Taxonomy" id="591445"/>
    <lineage>
        <taxon>Eukaryota</taxon>
        <taxon>Metazoa</taxon>
        <taxon>Ecdysozoa</taxon>
        <taxon>Nematoda</taxon>
        <taxon>Chromadorea</taxon>
        <taxon>Rhabditida</taxon>
        <taxon>Tylenchina</taxon>
        <taxon>Panagrolaimomorpha</taxon>
        <taxon>Panagrolaimoidea</taxon>
        <taxon>Panagrolaimidae</taxon>
        <taxon>Panagrolaimus</taxon>
    </lineage>
</organism>
<reference evidence="2" key="1">
    <citation type="submission" date="2022-11" db="UniProtKB">
        <authorList>
            <consortium name="WormBaseParasite"/>
        </authorList>
    </citation>
    <scope>IDENTIFICATION</scope>
</reference>
<proteinExistence type="predicted"/>
<protein>
    <submittedName>
        <fullName evidence="2">Potassium channel domain-containing protein</fullName>
    </submittedName>
</protein>
<dbReference type="WBParaSite" id="ES5_v2.g15655.t1">
    <property type="protein sequence ID" value="ES5_v2.g15655.t1"/>
    <property type="gene ID" value="ES5_v2.g15655"/>
</dbReference>
<accession>A0AC34FE06</accession>
<sequence>METQHPPFEFPRSSLASNSLHRSLSSPDIQKSSDFSLPENNETRSSRKTPDGSVSYESFETHTNRLGTPQVQLNGSLLSISNSQLMESTNKFMDYTRKVSMSSQHSDSRRNLLFQNVGRTLQRTHSHLKRTRLLHAFYLFALPIYTLIGAVLFQALDGEYDDLLKLEFDHRCQANRAQQLKAYEKICESSGNECFRQMKFFLDSVEFCYRDWHRVNRSVTHPMSDFTNAVIYAFSTYTTIGFGTISANTIGCRIATVLYGACGIPLFFAFIKEEGNQGRLLFIWAYKKVKESQWCCRRKGINNRVKKEKKENAANTIAILVESSLEANPAKPALVRRFSCESFTHAGYYTHGTLEQRRVFIASVLVFVIYLFTISALFSYMTEWDYFTAFYFLFTSVALIGFGDVFPSEPRVILFNMIFIITGVVLFSMCYFILQEEIREKAFEASRKARMSISKYSQSLLNTRTAWSRRNSPAFDRSPVSEVSSFERLKKRRQSAPAVTLNDSKTLLSFSR</sequence>
<evidence type="ECO:0000313" key="2">
    <source>
        <dbReference type="WBParaSite" id="ES5_v2.g15655.t1"/>
    </source>
</evidence>